<dbReference type="EC" id="3.1.11.6" evidence="6"/>
<dbReference type="GO" id="GO:0009318">
    <property type="term" value="C:exodeoxyribonuclease VII complex"/>
    <property type="evidence" value="ECO:0007669"/>
    <property type="project" value="UniProtKB-UniRule"/>
</dbReference>
<keyword evidence="2 6" id="KW-0963">Cytoplasm</keyword>
<proteinExistence type="inferred from homology"/>
<evidence type="ECO:0000313" key="7">
    <source>
        <dbReference type="EMBL" id="OIQ50748.1"/>
    </source>
</evidence>
<comment type="catalytic activity">
    <reaction evidence="6">
        <text>Exonucleolytic cleavage in either 5'- to 3'- or 3'- to 5'-direction to yield nucleoside 5'-phosphates.</text>
        <dbReference type="EC" id="3.1.11.6"/>
    </reaction>
</comment>
<dbReference type="Pfam" id="PF02609">
    <property type="entry name" value="Exonuc_VII_S"/>
    <property type="match status" value="1"/>
</dbReference>
<protein>
    <recommendedName>
        <fullName evidence="6">Exodeoxyribonuclease 7 small subunit</fullName>
        <ecNumber evidence="6">3.1.11.6</ecNumber>
    </recommendedName>
    <alternativeName>
        <fullName evidence="6">Exodeoxyribonuclease VII small subunit</fullName>
        <shortName evidence="6">Exonuclease VII small subunit</shortName>
    </alternativeName>
</protein>
<organism evidence="7 8">
    <name type="scientific">Pseudodesulfovibrio hydrargyri</name>
    <dbReference type="NCBI Taxonomy" id="2125990"/>
    <lineage>
        <taxon>Bacteria</taxon>
        <taxon>Pseudomonadati</taxon>
        <taxon>Thermodesulfobacteriota</taxon>
        <taxon>Desulfovibrionia</taxon>
        <taxon>Desulfovibrionales</taxon>
        <taxon>Desulfovibrionaceae</taxon>
    </lineage>
</organism>
<evidence type="ECO:0000256" key="2">
    <source>
        <dbReference type="ARBA" id="ARBA00022490"/>
    </source>
</evidence>
<dbReference type="NCBIfam" id="TIGR01280">
    <property type="entry name" value="xseB"/>
    <property type="match status" value="1"/>
</dbReference>
<keyword evidence="4 6" id="KW-0378">Hydrolase</keyword>
<comment type="similarity">
    <text evidence="1 6">Belongs to the XseB family.</text>
</comment>
<comment type="caution">
    <text evidence="7">The sequence shown here is derived from an EMBL/GenBank/DDBJ whole genome shotgun (WGS) entry which is preliminary data.</text>
</comment>
<dbReference type="GO" id="GO:0005829">
    <property type="term" value="C:cytosol"/>
    <property type="evidence" value="ECO:0007669"/>
    <property type="project" value="TreeGrafter"/>
</dbReference>
<evidence type="ECO:0000256" key="5">
    <source>
        <dbReference type="ARBA" id="ARBA00022839"/>
    </source>
</evidence>
<evidence type="ECO:0000256" key="3">
    <source>
        <dbReference type="ARBA" id="ARBA00022722"/>
    </source>
</evidence>
<name>A0A1J5MY36_9BACT</name>
<keyword evidence="5 6" id="KW-0269">Exonuclease</keyword>
<dbReference type="PANTHER" id="PTHR34137">
    <property type="entry name" value="EXODEOXYRIBONUCLEASE 7 SMALL SUBUNIT"/>
    <property type="match status" value="1"/>
</dbReference>
<evidence type="ECO:0000256" key="6">
    <source>
        <dbReference type="HAMAP-Rule" id="MF_00337"/>
    </source>
</evidence>
<sequence>MERDMATTSFEDRLERLKLVVEQLERGDLPLEEGVALYKEGLELVKACGKQLETARHEVKLVSEGLVREFDALEALTSETEDEQ</sequence>
<dbReference type="HAMAP" id="MF_00337">
    <property type="entry name" value="Exonuc_7_S"/>
    <property type="match status" value="1"/>
</dbReference>
<keyword evidence="3 6" id="KW-0540">Nuclease</keyword>
<dbReference type="InterPro" id="IPR037004">
    <property type="entry name" value="Exonuc_VII_ssu_sf"/>
</dbReference>
<dbReference type="PANTHER" id="PTHR34137:SF1">
    <property type="entry name" value="EXODEOXYRIBONUCLEASE 7 SMALL SUBUNIT"/>
    <property type="match status" value="1"/>
</dbReference>
<comment type="subcellular location">
    <subcellularLocation>
        <location evidence="6">Cytoplasm</location>
    </subcellularLocation>
</comment>
<comment type="function">
    <text evidence="6">Bidirectionally degrades single-stranded DNA into large acid-insoluble oligonucleotides, which are then degraded further into small acid-soluble oligonucleotides.</text>
</comment>
<dbReference type="SUPFAM" id="SSF116842">
    <property type="entry name" value="XseB-like"/>
    <property type="match status" value="1"/>
</dbReference>
<reference evidence="7 8" key="1">
    <citation type="submission" date="2015-09" db="EMBL/GenBank/DDBJ databases">
        <title>Genome of Desulfovibrio dechloracetivorans BerOc1, a mercury methylating strain isolated from highly hydrocarbons and metals contaminated coastal sediments.</title>
        <authorList>
            <person name="Goni Urriza M."/>
            <person name="Gassie C."/>
            <person name="Bouchez O."/>
            <person name="Klopp C."/>
            <person name="Ranchou-Peyruse A."/>
            <person name="Remy G."/>
        </authorList>
    </citation>
    <scope>NUCLEOTIDE SEQUENCE [LARGE SCALE GENOMIC DNA]</scope>
    <source>
        <strain evidence="7 8">BerOc1</strain>
    </source>
</reference>
<gene>
    <name evidence="6 7" type="primary">xseB</name>
    <name evidence="7" type="ORF">BerOc1_02690</name>
</gene>
<accession>A0A1J5MY36</accession>
<dbReference type="Gene3D" id="1.10.287.1040">
    <property type="entry name" value="Exonuclease VII, small subunit"/>
    <property type="match status" value="1"/>
</dbReference>
<keyword evidence="8" id="KW-1185">Reference proteome</keyword>
<dbReference type="AlphaFoldDB" id="A0A1J5MY36"/>
<dbReference type="GO" id="GO:0006308">
    <property type="term" value="P:DNA catabolic process"/>
    <property type="evidence" value="ECO:0007669"/>
    <property type="project" value="UniProtKB-UniRule"/>
</dbReference>
<comment type="subunit">
    <text evidence="6">Heterooligomer composed of large and small subunits.</text>
</comment>
<dbReference type="Proteomes" id="UP000181901">
    <property type="component" value="Unassembled WGS sequence"/>
</dbReference>
<dbReference type="GO" id="GO:0008855">
    <property type="term" value="F:exodeoxyribonuclease VII activity"/>
    <property type="evidence" value="ECO:0007669"/>
    <property type="project" value="UniProtKB-UniRule"/>
</dbReference>
<dbReference type="InterPro" id="IPR003761">
    <property type="entry name" value="Exonuc_VII_S"/>
</dbReference>
<evidence type="ECO:0000256" key="1">
    <source>
        <dbReference type="ARBA" id="ARBA00009998"/>
    </source>
</evidence>
<dbReference type="EMBL" id="LKAQ01000004">
    <property type="protein sequence ID" value="OIQ50748.1"/>
    <property type="molecule type" value="Genomic_DNA"/>
</dbReference>
<evidence type="ECO:0000313" key="8">
    <source>
        <dbReference type="Proteomes" id="UP000181901"/>
    </source>
</evidence>
<evidence type="ECO:0000256" key="4">
    <source>
        <dbReference type="ARBA" id="ARBA00022801"/>
    </source>
</evidence>